<accession>A0A953HXA8</accession>
<feature type="domain" description="Sulfatase N-terminal" evidence="6">
    <location>
        <begin position="1"/>
        <end position="288"/>
    </location>
</feature>
<dbReference type="Proteomes" id="UP000753961">
    <property type="component" value="Unassembled WGS sequence"/>
</dbReference>
<sequence length="439" mass="49181">MTDDQGYADVGFNGNDKIITPELDQLAAHSMVFDRCYTAPVCSPTRAGLLTGRYPTRAGVFYWGHALRPQEQTMAEILKKEGYQTAFFGKWHLGSIRKDQPTNPGAQGFDTWYAAANFYENDPWMSHNGQPVHLQGESSMVTVDLAMEYINEASKRDAPFLVFIWTGAPHIPHEASDELKSLYPGEPDDMKNYMGEITGIDRSIGALKSGLEKLKIDKETVLWFSSDNGGRLPHANNGHLRSHKGTLYEGGIRVPAFMYWPGHIDPGTTEVPVSTIDLLPTVLDIAGISSSVLEHPVDGMNMMPAVRSRTDQRENPLGFWVYPEIKGHSVRSDQIISDYNDILQGKGDRNTINDGLLNLPEQDYSGLDHYPYSGTSVWIDGQWKLIQTAEGYELYNLEEDPSESNNLAESEKSQKNRMKKALRKWQKSVVASIKGQDYE</sequence>
<dbReference type="SUPFAM" id="SSF53649">
    <property type="entry name" value="Alkaline phosphatase-like"/>
    <property type="match status" value="1"/>
</dbReference>
<dbReference type="EMBL" id="JAHVHU010000015">
    <property type="protein sequence ID" value="MBY5959493.1"/>
    <property type="molecule type" value="Genomic_DNA"/>
</dbReference>
<evidence type="ECO:0000313" key="7">
    <source>
        <dbReference type="EMBL" id="MBY5959493.1"/>
    </source>
</evidence>
<dbReference type="InterPro" id="IPR000917">
    <property type="entry name" value="Sulfatase_N"/>
</dbReference>
<dbReference type="Pfam" id="PF00884">
    <property type="entry name" value="Sulfatase"/>
    <property type="match status" value="1"/>
</dbReference>
<dbReference type="PROSITE" id="PS00523">
    <property type="entry name" value="SULFATASE_1"/>
    <property type="match status" value="1"/>
</dbReference>
<comment type="similarity">
    <text evidence="1">Belongs to the sulfatase family.</text>
</comment>
<evidence type="ECO:0000256" key="3">
    <source>
        <dbReference type="ARBA" id="ARBA00022801"/>
    </source>
</evidence>
<feature type="region of interest" description="Disordered" evidence="5">
    <location>
        <begin position="399"/>
        <end position="420"/>
    </location>
</feature>
<dbReference type="Gene3D" id="3.30.1120.10">
    <property type="match status" value="1"/>
</dbReference>
<protein>
    <submittedName>
        <fullName evidence="7">Sulfatase-like hydrolase/transferase</fullName>
    </submittedName>
</protein>
<evidence type="ECO:0000256" key="2">
    <source>
        <dbReference type="ARBA" id="ARBA00022723"/>
    </source>
</evidence>
<keyword evidence="8" id="KW-1185">Reference proteome</keyword>
<evidence type="ECO:0000313" key="8">
    <source>
        <dbReference type="Proteomes" id="UP000753961"/>
    </source>
</evidence>
<evidence type="ECO:0000259" key="6">
    <source>
        <dbReference type="Pfam" id="PF00884"/>
    </source>
</evidence>
<keyword evidence="4" id="KW-0106">Calcium</keyword>
<dbReference type="InterPro" id="IPR017850">
    <property type="entry name" value="Alkaline_phosphatase_core_sf"/>
</dbReference>
<dbReference type="GO" id="GO:0046872">
    <property type="term" value="F:metal ion binding"/>
    <property type="evidence" value="ECO:0007669"/>
    <property type="project" value="UniProtKB-KW"/>
</dbReference>
<comment type="caution">
    <text evidence="7">The sequence shown here is derived from an EMBL/GenBank/DDBJ whole genome shotgun (WGS) entry which is preliminary data.</text>
</comment>
<evidence type="ECO:0000256" key="4">
    <source>
        <dbReference type="ARBA" id="ARBA00022837"/>
    </source>
</evidence>
<dbReference type="GO" id="GO:0004065">
    <property type="term" value="F:arylsulfatase activity"/>
    <property type="evidence" value="ECO:0007669"/>
    <property type="project" value="TreeGrafter"/>
</dbReference>
<dbReference type="InterPro" id="IPR050738">
    <property type="entry name" value="Sulfatase"/>
</dbReference>
<evidence type="ECO:0000256" key="5">
    <source>
        <dbReference type="SAM" id="MobiDB-lite"/>
    </source>
</evidence>
<reference evidence="7" key="1">
    <citation type="submission" date="2021-06" db="EMBL/GenBank/DDBJ databases">
        <title>44 bacteria genomes isolated from Dapeng, Shenzhen.</title>
        <authorList>
            <person name="Zheng W."/>
            <person name="Yu S."/>
            <person name="Huang Y."/>
        </authorList>
    </citation>
    <scope>NUCLEOTIDE SEQUENCE</scope>
    <source>
        <strain evidence="7">DP5N28-2</strain>
    </source>
</reference>
<gene>
    <name evidence="7" type="ORF">KUV50_15180</name>
</gene>
<dbReference type="PANTHER" id="PTHR42693:SF53">
    <property type="entry name" value="ENDO-4-O-SULFATASE"/>
    <property type="match status" value="1"/>
</dbReference>
<dbReference type="InterPro" id="IPR024607">
    <property type="entry name" value="Sulfatase_CS"/>
</dbReference>
<proteinExistence type="inferred from homology"/>
<evidence type="ECO:0000256" key="1">
    <source>
        <dbReference type="ARBA" id="ARBA00008779"/>
    </source>
</evidence>
<organism evidence="7 8">
    <name type="scientific">Membranihabitans marinus</name>
    <dbReference type="NCBI Taxonomy" id="1227546"/>
    <lineage>
        <taxon>Bacteria</taxon>
        <taxon>Pseudomonadati</taxon>
        <taxon>Bacteroidota</taxon>
        <taxon>Saprospiria</taxon>
        <taxon>Saprospirales</taxon>
        <taxon>Saprospiraceae</taxon>
        <taxon>Membranihabitans</taxon>
    </lineage>
</organism>
<name>A0A953HXA8_9BACT</name>
<dbReference type="PANTHER" id="PTHR42693">
    <property type="entry name" value="ARYLSULFATASE FAMILY MEMBER"/>
    <property type="match status" value="1"/>
</dbReference>
<keyword evidence="2" id="KW-0479">Metal-binding</keyword>
<keyword evidence="3 7" id="KW-0378">Hydrolase</keyword>
<dbReference type="Gene3D" id="3.40.720.10">
    <property type="entry name" value="Alkaline Phosphatase, subunit A"/>
    <property type="match status" value="1"/>
</dbReference>
<dbReference type="AlphaFoldDB" id="A0A953HXA8"/>